<evidence type="ECO:0000259" key="2">
    <source>
        <dbReference type="PROSITE" id="PS50181"/>
    </source>
</evidence>
<evidence type="ECO:0000313" key="3">
    <source>
        <dbReference type="EMBL" id="KAK6501982.1"/>
    </source>
</evidence>
<keyword evidence="1" id="KW-0175">Coiled coil</keyword>
<dbReference type="AlphaFoldDB" id="A0AAV9W4U5"/>
<protein>
    <recommendedName>
        <fullName evidence="2">F-box domain-containing protein</fullName>
    </recommendedName>
</protein>
<dbReference type="InterPro" id="IPR036047">
    <property type="entry name" value="F-box-like_dom_sf"/>
</dbReference>
<feature type="coiled-coil region" evidence="1">
    <location>
        <begin position="162"/>
        <end position="198"/>
    </location>
</feature>
<dbReference type="Pfam" id="PF00646">
    <property type="entry name" value="F-box"/>
    <property type="match status" value="1"/>
</dbReference>
<dbReference type="Proteomes" id="UP001370758">
    <property type="component" value="Unassembled WGS sequence"/>
</dbReference>
<sequence>MPDHPPISTLPPSLLEKILLHLPAKHLLTRHRLICKSWTSLISTSPPLKYYTTTGTHQPTTQRQIRRYQSLYDFNPFFLIILNLLWKTLVPLWVKYKESECTEEEARKVNAALAGEVETLYLRYLYIFSVTPTIHPVYRETSRRISTTDWGQVQSRCRILLDHEMEEKMARIKTRLAAAELRQKGENAEQEKDAEIKDKEKFSIPSAFKYPTGDNPPKASEGFLIYLCRFMFAAVPSYSRGTSTYTTPPEEISTRLYMKVYCAPADKGSDHPATEGRMLTLMSYGSEGHEPAVSKFNVDGTPRYPYQR</sequence>
<organism evidence="3 4">
    <name type="scientific">Arthrobotrys musiformis</name>
    <dbReference type="NCBI Taxonomy" id="47236"/>
    <lineage>
        <taxon>Eukaryota</taxon>
        <taxon>Fungi</taxon>
        <taxon>Dikarya</taxon>
        <taxon>Ascomycota</taxon>
        <taxon>Pezizomycotina</taxon>
        <taxon>Orbiliomycetes</taxon>
        <taxon>Orbiliales</taxon>
        <taxon>Orbiliaceae</taxon>
        <taxon>Arthrobotrys</taxon>
    </lineage>
</organism>
<gene>
    <name evidence="3" type="ORF">TWF481_009801</name>
</gene>
<evidence type="ECO:0000313" key="4">
    <source>
        <dbReference type="Proteomes" id="UP001370758"/>
    </source>
</evidence>
<dbReference type="InterPro" id="IPR001810">
    <property type="entry name" value="F-box_dom"/>
</dbReference>
<proteinExistence type="predicted"/>
<reference evidence="3 4" key="1">
    <citation type="submission" date="2023-08" db="EMBL/GenBank/DDBJ databases">
        <authorList>
            <person name="Palmer J.M."/>
        </authorList>
    </citation>
    <scope>NUCLEOTIDE SEQUENCE [LARGE SCALE GENOMIC DNA]</scope>
    <source>
        <strain evidence="3 4">TWF481</strain>
    </source>
</reference>
<keyword evidence="4" id="KW-1185">Reference proteome</keyword>
<dbReference type="PROSITE" id="PS50181">
    <property type="entry name" value="FBOX"/>
    <property type="match status" value="1"/>
</dbReference>
<comment type="caution">
    <text evidence="3">The sequence shown here is derived from an EMBL/GenBank/DDBJ whole genome shotgun (WGS) entry which is preliminary data.</text>
</comment>
<feature type="domain" description="F-box" evidence="2">
    <location>
        <begin position="4"/>
        <end position="54"/>
    </location>
</feature>
<name>A0AAV9W4U5_9PEZI</name>
<evidence type="ECO:0000256" key="1">
    <source>
        <dbReference type="SAM" id="Coils"/>
    </source>
</evidence>
<dbReference type="SUPFAM" id="SSF81383">
    <property type="entry name" value="F-box domain"/>
    <property type="match status" value="1"/>
</dbReference>
<dbReference type="EMBL" id="JAVHJL010000006">
    <property type="protein sequence ID" value="KAK6501982.1"/>
    <property type="molecule type" value="Genomic_DNA"/>
</dbReference>
<accession>A0AAV9W4U5</accession>
<dbReference type="Gene3D" id="1.20.1280.50">
    <property type="match status" value="1"/>
</dbReference>